<dbReference type="RefSeq" id="WP_018278747.1">
    <property type="nucleotide sequence ID" value="NZ_CDOF01000022.1"/>
</dbReference>
<evidence type="ECO:0000313" key="1">
    <source>
        <dbReference type="EMBL" id="CEN38796.1"/>
    </source>
</evidence>
<evidence type="ECO:0000313" key="2">
    <source>
        <dbReference type="Proteomes" id="UP000038083"/>
    </source>
</evidence>
<gene>
    <name evidence="1" type="ORF">CCYN74_30265</name>
</gene>
<organism evidence="1 2">
    <name type="scientific">Capnocytophaga cynodegmi</name>
    <dbReference type="NCBI Taxonomy" id="28189"/>
    <lineage>
        <taxon>Bacteria</taxon>
        <taxon>Pseudomonadati</taxon>
        <taxon>Bacteroidota</taxon>
        <taxon>Flavobacteriia</taxon>
        <taxon>Flavobacteriales</taxon>
        <taxon>Flavobacteriaceae</taxon>
        <taxon>Capnocytophaga</taxon>
    </lineage>
</organism>
<proteinExistence type="predicted"/>
<protein>
    <submittedName>
        <fullName evidence="1">Uncharacterized protein</fullName>
    </submittedName>
</protein>
<name>A0A0B7HEQ1_9FLAO</name>
<dbReference type="OrthoDB" id="6058205at2"/>
<dbReference type="Proteomes" id="UP000038083">
    <property type="component" value="Unassembled WGS sequence"/>
</dbReference>
<sequence length="128" mass="15019">MAYTIPKNKVINYPPEEIRNFRVESYEYIDNLHFLVSPSEFLEDAESYVSVVKELFLEAGWAGDGEIKLLWIPPFCIETDVTMWEYPQGEVVWHTKQQEDGISWLAMPQKLIFFMANAKSPFYTNLDE</sequence>
<dbReference type="AlphaFoldDB" id="A0A0B7HEQ1"/>
<accession>A0A0B7HEQ1</accession>
<reference evidence="1 2" key="1">
    <citation type="submission" date="2015-01" db="EMBL/GenBank/DDBJ databases">
        <authorList>
            <person name="MANFREDI Pablo"/>
        </authorList>
    </citation>
    <scope>NUCLEOTIDE SEQUENCE [LARGE SCALE GENOMIC DNA]</scope>
    <source>
        <strain evidence="1 2">Ccy74</strain>
    </source>
</reference>
<dbReference type="EMBL" id="CDOG01000023">
    <property type="protein sequence ID" value="CEN38796.1"/>
    <property type="molecule type" value="Genomic_DNA"/>
</dbReference>